<reference evidence="1 2" key="1">
    <citation type="submission" date="2015-05" db="EMBL/GenBank/DDBJ databases">
        <authorList>
            <person name="Wang D.B."/>
            <person name="Wang M."/>
        </authorList>
    </citation>
    <scope>NUCLEOTIDE SEQUENCE [LARGE SCALE GENOMIC DNA]</scope>
    <source>
        <strain evidence="1 2">IMCC 12053</strain>
    </source>
</reference>
<protein>
    <submittedName>
        <fullName evidence="1">Uncharacterized protein</fullName>
    </submittedName>
</protein>
<sequence length="47" mass="5335">MASAAPETNLFRDREMSFCTLIKTLSPHISLELEQMQVRFSGSNVTF</sequence>
<dbReference type="STRING" id="1397108.IMCC12053_26"/>
<dbReference type="KEGG" id="cmar:IMCC12053_26"/>
<evidence type="ECO:0000313" key="2">
    <source>
        <dbReference type="Proteomes" id="UP000064920"/>
    </source>
</evidence>
<gene>
    <name evidence="1" type="ORF">IMCC12053_26</name>
</gene>
<organism evidence="1 2">
    <name type="scientific">Celeribacter marinus</name>
    <dbReference type="NCBI Taxonomy" id="1397108"/>
    <lineage>
        <taxon>Bacteria</taxon>
        <taxon>Pseudomonadati</taxon>
        <taxon>Pseudomonadota</taxon>
        <taxon>Alphaproteobacteria</taxon>
        <taxon>Rhodobacterales</taxon>
        <taxon>Roseobacteraceae</taxon>
        <taxon>Celeribacter</taxon>
    </lineage>
</organism>
<keyword evidence="2" id="KW-1185">Reference proteome</keyword>
<proteinExistence type="predicted"/>
<dbReference type="EMBL" id="CP012023">
    <property type="protein sequence ID" value="ALI53976.1"/>
    <property type="molecule type" value="Genomic_DNA"/>
</dbReference>
<dbReference type="Proteomes" id="UP000064920">
    <property type="component" value="Chromosome"/>
</dbReference>
<accession>A0A0N9ZL62</accession>
<dbReference type="AlphaFoldDB" id="A0A0N9ZL62"/>
<evidence type="ECO:0000313" key="1">
    <source>
        <dbReference type="EMBL" id="ALI53976.1"/>
    </source>
</evidence>
<name>A0A0N9ZL62_9RHOB</name>